<feature type="compositionally biased region" description="Polar residues" evidence="1">
    <location>
        <begin position="249"/>
        <end position="261"/>
    </location>
</feature>
<evidence type="ECO:0000256" key="1">
    <source>
        <dbReference type="SAM" id="MobiDB-lite"/>
    </source>
</evidence>
<accession>G8JX13</accession>
<dbReference type="PROSITE" id="PS00636">
    <property type="entry name" value="DNAJ_1"/>
    <property type="match status" value="1"/>
</dbReference>
<dbReference type="PRINTS" id="PR00625">
    <property type="entry name" value="JDOMAIN"/>
</dbReference>
<dbReference type="EMBL" id="CP002504">
    <property type="protein sequence ID" value="AET41387.1"/>
    <property type="molecule type" value="Genomic_DNA"/>
</dbReference>
<dbReference type="PANTHER" id="PTHR43908:SF3">
    <property type="entry name" value="AT29763P-RELATED"/>
    <property type="match status" value="1"/>
</dbReference>
<name>G8JX13_ERECY</name>
<feature type="region of interest" description="Disordered" evidence="1">
    <location>
        <begin position="281"/>
        <end position="307"/>
    </location>
</feature>
<sequence>MVTDEIKLDETTYYSVLGLPFDTTEMHIRKSYMRLARELHPDKSKSKEAAELFKIVAHAHSILTDKEKKLKYDKTLISKGLHTYIPKGGIIESLESPNRVHSKSKKSSSLSSKSKTPKAAKPYEEQPYGFGTEFELENDSRLSTTPSDKTHSMSGGHKSFNLKSYQHQRNPESPVNDTKKCSTFSARFIYPSNAERLKDSRDTNLLNDEYPVKMPKKDMLESPGSPFPSSSHRHYARTKFEARRRGKRSTSPLKTVPTSRTDSLDGLRTIINKFSDQVKVNGCHSPDIPPEKKDGIGTPEEQSDLEPDYTKIAENNETEPNMQEYIGIDSFASKSSEEEMDFKLGELNNSLPEERETFNMRNVSDSLDRMNVKRQKLSKASSMPPENIILQMQPTIITDDPANLSQPVNKPIPRLYKLDVIPPGEFGMDLSISNIQLPPIPTLQCNILDKSEIEICKKQILAFNNEATRVKRKLLFILSNRSVADELLKDRLIRVENMAAYIESRNYDIEVVSKLIEIQHRQRIVAESFTNLLRSVYATGTFS</sequence>
<dbReference type="PROSITE" id="PS50076">
    <property type="entry name" value="DNAJ_2"/>
    <property type="match status" value="1"/>
</dbReference>
<dbReference type="Gene3D" id="1.10.287.110">
    <property type="entry name" value="DnaJ domain"/>
    <property type="match status" value="1"/>
</dbReference>
<evidence type="ECO:0000313" key="3">
    <source>
        <dbReference type="EMBL" id="AET41387.1"/>
    </source>
</evidence>
<dbReference type="InterPro" id="IPR018253">
    <property type="entry name" value="DnaJ_domain_CS"/>
</dbReference>
<dbReference type="AlphaFoldDB" id="G8JX13"/>
<dbReference type="PANTHER" id="PTHR43908">
    <property type="entry name" value="AT29763P-RELATED"/>
    <property type="match status" value="1"/>
</dbReference>
<reference evidence="4" key="1">
    <citation type="journal article" date="2012" name="G3 (Bethesda)">
        <title>Pichia sorbitophila, an interspecies yeast hybrid reveals early steps of genome resolution following polyploidization.</title>
        <authorList>
            <person name="Leh Louis V."/>
            <person name="Despons L."/>
            <person name="Friedrich A."/>
            <person name="Martin T."/>
            <person name="Durrens P."/>
            <person name="Casaregola S."/>
            <person name="Neuveglise C."/>
            <person name="Fairhead C."/>
            <person name="Marck C."/>
            <person name="Cruz J.A."/>
            <person name="Straub M.L."/>
            <person name="Kugler V."/>
            <person name="Sacerdot C."/>
            <person name="Uzunov Z."/>
            <person name="Thierry A."/>
            <person name="Weiss S."/>
            <person name="Bleykasten C."/>
            <person name="De Montigny J."/>
            <person name="Jacques N."/>
            <person name="Jung P."/>
            <person name="Lemaire M."/>
            <person name="Mallet S."/>
            <person name="Morel G."/>
            <person name="Richard G.F."/>
            <person name="Sarkar A."/>
            <person name="Savel G."/>
            <person name="Schacherer J."/>
            <person name="Seret M.L."/>
            <person name="Talla E."/>
            <person name="Samson G."/>
            <person name="Jubin C."/>
            <person name="Poulain J."/>
            <person name="Vacherie B."/>
            <person name="Barbe V."/>
            <person name="Pelletier E."/>
            <person name="Sherman D.J."/>
            <person name="Westhof E."/>
            <person name="Weissenbach J."/>
            <person name="Baret P.V."/>
            <person name="Wincker P."/>
            <person name="Gaillardin C."/>
            <person name="Dujon B."/>
            <person name="Souciet J.L."/>
        </authorList>
    </citation>
    <scope>NUCLEOTIDE SEQUENCE [LARGE SCALE GENOMIC DNA]</scope>
    <source>
        <strain evidence="4">CBS 270.75 / DBVPG 7215 / KCTC 17166 / NRRL Y-17582</strain>
    </source>
</reference>
<dbReference type="InParanoid" id="G8JX13"/>
<dbReference type="STRING" id="931890.G8JX13"/>
<dbReference type="RefSeq" id="XP_003648204.1">
    <property type="nucleotide sequence ID" value="XM_003648156.1"/>
</dbReference>
<feature type="region of interest" description="Disordered" evidence="1">
    <location>
        <begin position="95"/>
        <end position="160"/>
    </location>
</feature>
<feature type="domain" description="J" evidence="2">
    <location>
        <begin position="12"/>
        <end position="76"/>
    </location>
</feature>
<dbReference type="InterPro" id="IPR001623">
    <property type="entry name" value="DnaJ_domain"/>
</dbReference>
<dbReference type="eggNOG" id="KOG0714">
    <property type="taxonomic scope" value="Eukaryota"/>
</dbReference>
<dbReference type="OrthoDB" id="10250354at2759"/>
<dbReference type="InterPro" id="IPR051100">
    <property type="entry name" value="DnaJ_subfamily_B/C"/>
</dbReference>
<keyword evidence="4" id="KW-1185">Reference proteome</keyword>
<dbReference type="Pfam" id="PF00226">
    <property type="entry name" value="DnaJ"/>
    <property type="match status" value="1"/>
</dbReference>
<dbReference type="Proteomes" id="UP000006790">
    <property type="component" value="Chromosome 8"/>
</dbReference>
<dbReference type="GO" id="GO:0030544">
    <property type="term" value="F:Hsp70 protein binding"/>
    <property type="evidence" value="ECO:0007669"/>
    <property type="project" value="TreeGrafter"/>
</dbReference>
<dbReference type="GO" id="GO:0005789">
    <property type="term" value="C:endoplasmic reticulum membrane"/>
    <property type="evidence" value="ECO:0007669"/>
    <property type="project" value="TreeGrafter"/>
</dbReference>
<evidence type="ECO:0000313" key="4">
    <source>
        <dbReference type="Proteomes" id="UP000006790"/>
    </source>
</evidence>
<dbReference type="KEGG" id="erc:Ecym_8093"/>
<organism evidence="3 4">
    <name type="scientific">Eremothecium cymbalariae (strain CBS 270.75 / DBVPG 7215 / KCTC 17166 / NRRL Y-17582)</name>
    <name type="common">Yeast</name>
    <dbReference type="NCBI Taxonomy" id="931890"/>
    <lineage>
        <taxon>Eukaryota</taxon>
        <taxon>Fungi</taxon>
        <taxon>Dikarya</taxon>
        <taxon>Ascomycota</taxon>
        <taxon>Saccharomycotina</taxon>
        <taxon>Saccharomycetes</taxon>
        <taxon>Saccharomycetales</taxon>
        <taxon>Saccharomycetaceae</taxon>
        <taxon>Eremothecium</taxon>
    </lineage>
</organism>
<protein>
    <recommendedName>
        <fullName evidence="2">J domain-containing protein</fullName>
    </recommendedName>
</protein>
<evidence type="ECO:0000259" key="2">
    <source>
        <dbReference type="PROSITE" id="PS50076"/>
    </source>
</evidence>
<dbReference type="CDD" id="cd06257">
    <property type="entry name" value="DnaJ"/>
    <property type="match status" value="1"/>
</dbReference>
<dbReference type="InterPro" id="IPR036869">
    <property type="entry name" value="J_dom_sf"/>
</dbReference>
<dbReference type="SMART" id="SM00271">
    <property type="entry name" value="DnaJ"/>
    <property type="match status" value="1"/>
</dbReference>
<dbReference type="GO" id="GO:0071218">
    <property type="term" value="P:cellular response to misfolded protein"/>
    <property type="evidence" value="ECO:0007669"/>
    <property type="project" value="TreeGrafter"/>
</dbReference>
<proteinExistence type="predicted"/>
<dbReference type="SUPFAM" id="SSF46565">
    <property type="entry name" value="Chaperone J-domain"/>
    <property type="match status" value="1"/>
</dbReference>
<dbReference type="GeneID" id="11469864"/>
<feature type="region of interest" description="Disordered" evidence="1">
    <location>
        <begin position="215"/>
        <end position="261"/>
    </location>
</feature>
<gene>
    <name evidence="3" type="ordered locus">Ecym_8093</name>
</gene>
<dbReference type="OMA" id="ARSKFEC"/>
<dbReference type="HOGENOM" id="CLU_490950_0_0_1"/>
<dbReference type="FunCoup" id="G8JX13">
    <property type="interactions" value="50"/>
</dbReference>